<dbReference type="InterPro" id="IPR007344">
    <property type="entry name" value="GrpB/CoaE"/>
</dbReference>
<proteinExistence type="predicted"/>
<dbReference type="PANTHER" id="PTHR34822">
    <property type="entry name" value="GRPB DOMAIN PROTEIN (AFU_ORTHOLOGUE AFUA_1G01530)"/>
    <property type="match status" value="1"/>
</dbReference>
<protein>
    <submittedName>
        <fullName evidence="1">UPF0157 family protein</fullName>
    </submittedName>
</protein>
<dbReference type="Pfam" id="PF04229">
    <property type="entry name" value="GrpB"/>
    <property type="match status" value="1"/>
</dbReference>
<gene>
    <name evidence="1" type="ORF">LMUR_14259</name>
</gene>
<sequence length="174" mass="19980">MEIKIVDYDPNWITSFSSEAGAIHEIVKDNEIAILHIGSTSVPGLAAKPIIDILLIVEAISKLDDAEKDLERLGYEALGENGLPGRRYFRKGKRKRTYHIHAYQFDNISEIQRHIAFRNYLRAHRNIAEEYAELKRSIAKRYPANIGKYSLAKDPFIKAHEAKALQYIWSKEAE</sequence>
<dbReference type="SUPFAM" id="SSF81301">
    <property type="entry name" value="Nucleotidyltransferase"/>
    <property type="match status" value="1"/>
</dbReference>
<dbReference type="AlphaFoldDB" id="A0A829R2P9"/>
<accession>A0A829R2P9</accession>
<dbReference type="EMBL" id="AODG01000020">
    <property type="protein sequence ID" value="EUJ25905.1"/>
    <property type="molecule type" value="Genomic_DNA"/>
</dbReference>
<evidence type="ECO:0000313" key="2">
    <source>
        <dbReference type="Proteomes" id="UP000019251"/>
    </source>
</evidence>
<dbReference type="PANTHER" id="PTHR34822:SF1">
    <property type="entry name" value="GRPB FAMILY PROTEIN"/>
    <property type="match status" value="1"/>
</dbReference>
<dbReference type="Proteomes" id="UP000019251">
    <property type="component" value="Unassembled WGS sequence"/>
</dbReference>
<name>A0A829R2P9_LISGR</name>
<dbReference type="Gene3D" id="3.30.460.10">
    <property type="entry name" value="Beta Polymerase, domain 2"/>
    <property type="match status" value="1"/>
</dbReference>
<organism evidence="1 2">
    <name type="scientific">Listeria grayi FSL F6-1183</name>
    <dbReference type="NCBI Taxonomy" id="1265827"/>
    <lineage>
        <taxon>Bacteria</taxon>
        <taxon>Bacillati</taxon>
        <taxon>Bacillota</taxon>
        <taxon>Bacilli</taxon>
        <taxon>Bacillales</taxon>
        <taxon>Listeriaceae</taxon>
        <taxon>Listeria</taxon>
    </lineage>
</organism>
<dbReference type="InterPro" id="IPR043519">
    <property type="entry name" value="NT_sf"/>
</dbReference>
<comment type="caution">
    <text evidence="1">The sequence shown here is derived from an EMBL/GenBank/DDBJ whole genome shotgun (WGS) entry which is preliminary data.</text>
</comment>
<reference evidence="1 2" key="1">
    <citation type="submission" date="2012-12" db="EMBL/GenBank/DDBJ databases">
        <title>Novel taxa of Listeriaceae from agricultural environments in the United States.</title>
        <authorList>
            <person name="den Bakker H.C."/>
            <person name="Allred A."/>
            <person name="Warchocki S."/>
            <person name="Wright E.M."/>
            <person name="Burrell A."/>
            <person name="Nightingale K.K."/>
            <person name="Kephart D."/>
            <person name="Wiedmann M."/>
        </authorList>
    </citation>
    <scope>NUCLEOTIDE SEQUENCE [LARGE SCALE GENOMIC DNA]</scope>
    <source>
        <strain evidence="1 2">FSL F6-1183</strain>
    </source>
</reference>
<evidence type="ECO:0000313" key="1">
    <source>
        <dbReference type="EMBL" id="EUJ25905.1"/>
    </source>
</evidence>